<proteinExistence type="predicted"/>
<accession>A0A834KNI5</accession>
<organism evidence="2 3">
    <name type="scientific">Vespula germanica</name>
    <name type="common">German yellow jacket</name>
    <name type="synonym">Paravespula germanica</name>
    <dbReference type="NCBI Taxonomy" id="30212"/>
    <lineage>
        <taxon>Eukaryota</taxon>
        <taxon>Metazoa</taxon>
        <taxon>Ecdysozoa</taxon>
        <taxon>Arthropoda</taxon>
        <taxon>Hexapoda</taxon>
        <taxon>Insecta</taxon>
        <taxon>Pterygota</taxon>
        <taxon>Neoptera</taxon>
        <taxon>Endopterygota</taxon>
        <taxon>Hymenoptera</taxon>
        <taxon>Apocrita</taxon>
        <taxon>Aculeata</taxon>
        <taxon>Vespoidea</taxon>
        <taxon>Vespidae</taxon>
        <taxon>Vespinae</taxon>
        <taxon>Vespula</taxon>
    </lineage>
</organism>
<protein>
    <submittedName>
        <fullName evidence="2">Uncharacterized protein</fullName>
    </submittedName>
</protein>
<dbReference type="PANTHER" id="PTHR11686:SF9">
    <property type="entry name" value="RE13973P"/>
    <property type="match status" value="1"/>
</dbReference>
<dbReference type="Gene3D" id="3.60.20.40">
    <property type="match status" value="1"/>
</dbReference>
<comment type="caution">
    <text evidence="2">The sequence shown here is derived from an EMBL/GenBank/DDBJ whole genome shotgun (WGS) entry which is preliminary data.</text>
</comment>
<name>A0A834KNI5_VESGE</name>
<evidence type="ECO:0000313" key="2">
    <source>
        <dbReference type="EMBL" id="KAF7409837.1"/>
    </source>
</evidence>
<dbReference type="GO" id="GO:0006751">
    <property type="term" value="P:glutathione catabolic process"/>
    <property type="evidence" value="ECO:0007669"/>
    <property type="project" value="InterPro"/>
</dbReference>
<dbReference type="GO" id="GO:0005886">
    <property type="term" value="C:plasma membrane"/>
    <property type="evidence" value="ECO:0007669"/>
    <property type="project" value="TreeGrafter"/>
</dbReference>
<evidence type="ECO:0000256" key="1">
    <source>
        <dbReference type="SAM" id="Phobius"/>
    </source>
</evidence>
<feature type="transmembrane region" description="Helical" evidence="1">
    <location>
        <begin position="35"/>
        <end position="57"/>
    </location>
</feature>
<dbReference type="InterPro" id="IPR029055">
    <property type="entry name" value="Ntn_hydrolases_N"/>
</dbReference>
<reference evidence="2" key="1">
    <citation type="journal article" date="2020" name="G3 (Bethesda)">
        <title>High-Quality Assemblies for Three Invasive Social Wasps from the &lt;i&gt;Vespula&lt;/i&gt; Genus.</title>
        <authorList>
            <person name="Harrop T.W.R."/>
            <person name="Guhlin J."/>
            <person name="McLaughlin G.M."/>
            <person name="Permina E."/>
            <person name="Stockwell P."/>
            <person name="Gilligan J."/>
            <person name="Le Lec M.F."/>
            <person name="Gruber M.A.M."/>
            <person name="Quinn O."/>
            <person name="Lovegrove M."/>
            <person name="Duncan E.J."/>
            <person name="Remnant E.J."/>
            <person name="Van Eeckhoven J."/>
            <person name="Graham B."/>
            <person name="Knapp R.A."/>
            <person name="Langford K.W."/>
            <person name="Kronenberg Z."/>
            <person name="Press M.O."/>
            <person name="Eacker S.M."/>
            <person name="Wilson-Rankin E.E."/>
            <person name="Purcell J."/>
            <person name="Lester P.J."/>
            <person name="Dearden P.K."/>
        </authorList>
    </citation>
    <scope>NUCLEOTIDE SEQUENCE</scope>
    <source>
        <strain evidence="2">Linc-1</strain>
    </source>
</reference>
<dbReference type="InterPro" id="IPR043137">
    <property type="entry name" value="GGT_ssub_C"/>
</dbReference>
<dbReference type="PANTHER" id="PTHR11686">
    <property type="entry name" value="GAMMA GLUTAMYL TRANSPEPTIDASE"/>
    <property type="match status" value="1"/>
</dbReference>
<dbReference type="InterPro" id="IPR000101">
    <property type="entry name" value="GGT_peptidase"/>
</dbReference>
<keyword evidence="1" id="KW-0472">Membrane</keyword>
<dbReference type="Pfam" id="PF01019">
    <property type="entry name" value="G_glu_transpept"/>
    <property type="match status" value="1"/>
</dbReference>
<dbReference type="EMBL" id="JACSDZ010000003">
    <property type="protein sequence ID" value="KAF7409837.1"/>
    <property type="molecule type" value="Genomic_DNA"/>
</dbReference>
<dbReference type="PRINTS" id="PR01210">
    <property type="entry name" value="GGTRANSPTASE"/>
</dbReference>
<gene>
    <name evidence="2" type="ORF">HZH68_004218</name>
</gene>
<evidence type="ECO:0000313" key="3">
    <source>
        <dbReference type="Proteomes" id="UP000617340"/>
    </source>
</evidence>
<keyword evidence="1" id="KW-1133">Transmembrane helix</keyword>
<sequence>MSYCDRQGLTEECPLTQDKNNKYKLSHFFGNGMKLIVCCFAILSFAITTILILQLVYASKSLQANKGIHGAVATDYTNCSQIGTKILRKGGNAIDAAIAATICMTVVAPHKTGLGGGGCIMMYSHKDKSEPLVIDFANNTVGGIFGTIGMRLPAVLKGLECAHILKGVLPWNEIIEPAAKLARTGFVVSKELEYELSNNSDYGMLYGHINAGDTLILNDLADTLDAVAKNGTSVLYNGTLSLKLLRDEVKKEELLIELANYKPEMSTAKKVSFYKHSLYYPSDAVDFEASINALENLKISSEIASMTETMALVAQTLLHCSLRSLDMIKNDEQERYTGVMVMDGQDTYVSVLTGLSAPLGLAHMSGTGFLLDKTGNDNDLSTLLPIIFHNEEKPCELRGVLGTDDTILSCQLLYHLIVRGLNVSSAIEHPRYYLLSDGVSIENDRSHILKTILQNKSNISMPISNIDACSILKSVNAIMKHEDLITSHSDSRGGGLASRF</sequence>
<dbReference type="Proteomes" id="UP000617340">
    <property type="component" value="Unassembled WGS sequence"/>
</dbReference>
<dbReference type="SUPFAM" id="SSF56235">
    <property type="entry name" value="N-terminal nucleophile aminohydrolases (Ntn hydrolases)"/>
    <property type="match status" value="1"/>
</dbReference>
<keyword evidence="1" id="KW-0812">Transmembrane</keyword>
<keyword evidence="3" id="KW-1185">Reference proteome</keyword>
<dbReference type="GO" id="GO:0036374">
    <property type="term" value="F:glutathione hydrolase activity"/>
    <property type="evidence" value="ECO:0007669"/>
    <property type="project" value="InterPro"/>
</dbReference>
<dbReference type="AlphaFoldDB" id="A0A834KNI5"/>